<reference evidence="1 2" key="1">
    <citation type="submission" date="2018-05" db="EMBL/GenBank/DDBJ databases">
        <title>Genomic Encyclopedia of Type Strains, Phase IV (KMG-IV): sequencing the most valuable type-strain genomes for metagenomic binning, comparative biology and taxonomic classification.</title>
        <authorList>
            <person name="Goeker M."/>
        </authorList>
    </citation>
    <scope>NUCLEOTIDE SEQUENCE [LARGE SCALE GENOMIC DNA]</scope>
    <source>
        <strain evidence="1 2">DSM 22440</strain>
    </source>
</reference>
<dbReference type="AlphaFoldDB" id="A0A2V3WCQ2"/>
<evidence type="ECO:0000313" key="2">
    <source>
        <dbReference type="Proteomes" id="UP000247922"/>
    </source>
</evidence>
<evidence type="ECO:0000313" key="1">
    <source>
        <dbReference type="EMBL" id="PXW92526.1"/>
    </source>
</evidence>
<dbReference type="NCBIfam" id="TIGR02530">
    <property type="entry name" value="flg_new"/>
    <property type="match status" value="1"/>
</dbReference>
<proteinExistence type="predicted"/>
<keyword evidence="1" id="KW-0969">Cilium</keyword>
<protein>
    <submittedName>
        <fullName evidence="1">Flagellar operon protein</fullName>
    </submittedName>
</protein>
<sequence length="124" mass="14059">MMDYRINQLPPHVMIPKRTLEHKVAQQDKSFEKILKDTQQSLTISKHAEARLSERNIKITDMKWQQIAEQVSLAKGKGVTDSLVLTDEAALVVSAKNQTVITAMDRKEATERIFTNINGTILID</sequence>
<dbReference type="Proteomes" id="UP000247922">
    <property type="component" value="Unassembled WGS sequence"/>
</dbReference>
<dbReference type="EMBL" id="QJJR01000002">
    <property type="protein sequence ID" value="PXW92526.1"/>
    <property type="molecule type" value="Genomic_DNA"/>
</dbReference>
<dbReference type="InterPro" id="IPR013367">
    <property type="entry name" value="Flagellar_put"/>
</dbReference>
<accession>A0A2V3WCQ2</accession>
<organism evidence="1 2">
    <name type="scientific">Streptohalobacillus salinus</name>
    <dbReference type="NCBI Taxonomy" id="621096"/>
    <lineage>
        <taxon>Bacteria</taxon>
        <taxon>Bacillati</taxon>
        <taxon>Bacillota</taxon>
        <taxon>Bacilli</taxon>
        <taxon>Bacillales</taxon>
        <taxon>Bacillaceae</taxon>
        <taxon>Streptohalobacillus</taxon>
    </lineage>
</organism>
<comment type="caution">
    <text evidence="1">The sequence shown here is derived from an EMBL/GenBank/DDBJ whole genome shotgun (WGS) entry which is preliminary data.</text>
</comment>
<keyword evidence="1" id="KW-0282">Flagellum</keyword>
<keyword evidence="2" id="KW-1185">Reference proteome</keyword>
<gene>
    <name evidence="1" type="ORF">DES38_102107</name>
</gene>
<dbReference type="Pfam" id="PF12611">
    <property type="entry name" value="Flagellar_put"/>
    <property type="match status" value="1"/>
</dbReference>
<name>A0A2V3WCQ2_9BACI</name>
<keyword evidence="1" id="KW-0966">Cell projection</keyword>